<comment type="caution">
    <text evidence="3">The sequence shown here is derived from an EMBL/GenBank/DDBJ whole genome shotgun (WGS) entry which is preliminary data.</text>
</comment>
<organism evidence="3 4">
    <name type="scientific">Halomonas huangheensis</name>
    <dbReference type="NCBI Taxonomy" id="1178482"/>
    <lineage>
        <taxon>Bacteria</taxon>
        <taxon>Pseudomonadati</taxon>
        <taxon>Pseudomonadota</taxon>
        <taxon>Gammaproteobacteria</taxon>
        <taxon>Oceanospirillales</taxon>
        <taxon>Halomonadaceae</taxon>
        <taxon>Halomonas</taxon>
    </lineage>
</organism>
<evidence type="ECO:0000256" key="1">
    <source>
        <dbReference type="SAM" id="Phobius"/>
    </source>
</evidence>
<dbReference type="STRING" id="1178482.AR456_00875"/>
<dbReference type="GO" id="GO:0005886">
    <property type="term" value="C:plasma membrane"/>
    <property type="evidence" value="ECO:0007669"/>
    <property type="project" value="UniProtKB-ARBA"/>
</dbReference>
<dbReference type="PANTHER" id="PTHR42709">
    <property type="entry name" value="ALKALINE PHOSPHATASE LIKE PROTEIN"/>
    <property type="match status" value="1"/>
</dbReference>
<dbReference type="AlphaFoldDB" id="W1N6V3"/>
<keyword evidence="1" id="KW-0812">Transmembrane</keyword>
<evidence type="ECO:0000313" key="3">
    <source>
        <dbReference type="EMBL" id="ERL51248.1"/>
    </source>
</evidence>
<keyword evidence="4" id="KW-1185">Reference proteome</keyword>
<dbReference type="PANTHER" id="PTHR42709:SF4">
    <property type="entry name" value="INNER MEMBRANE PROTEIN YQAA"/>
    <property type="match status" value="1"/>
</dbReference>
<feature type="domain" description="VTT" evidence="2">
    <location>
        <begin position="48"/>
        <end position="144"/>
    </location>
</feature>
<keyword evidence="1" id="KW-1133">Transmembrane helix</keyword>
<dbReference type="PATRIC" id="fig|1178482.3.peg.2214"/>
<dbReference type="eggNOG" id="COG1238">
    <property type="taxonomic scope" value="Bacteria"/>
</dbReference>
<evidence type="ECO:0000259" key="2">
    <source>
        <dbReference type="Pfam" id="PF09335"/>
    </source>
</evidence>
<dbReference type="InterPro" id="IPR051311">
    <property type="entry name" value="DedA_domain"/>
</dbReference>
<feature type="transmembrane region" description="Helical" evidence="1">
    <location>
        <begin position="12"/>
        <end position="30"/>
    </location>
</feature>
<evidence type="ECO:0000313" key="4">
    <source>
        <dbReference type="Proteomes" id="UP000019113"/>
    </source>
</evidence>
<feature type="transmembrane region" description="Helical" evidence="1">
    <location>
        <begin position="50"/>
        <end position="70"/>
    </location>
</feature>
<protein>
    <recommendedName>
        <fullName evidence="2">VTT domain-containing protein</fullName>
    </recommendedName>
</protein>
<dbReference type="InterPro" id="IPR032816">
    <property type="entry name" value="VTT_dom"/>
</dbReference>
<gene>
    <name evidence="3" type="ORF">BJB45_15205</name>
</gene>
<accession>W1N6V3</accession>
<name>W1N6V3_9GAMM</name>
<sequence length="160" mass="17687">MRQSGDIDSHSIQELGLLSLFIVAMLSATLLPGGSEAWLATLWCQGEPLIMLWVVATAGNTLGSLINVALGRFARQWVGRRWFPATERGLQRAERWYQRGGEATLLLAWVPILGDPLTVLAGIARLPWWRAAGWIVLSKGGRYGVLLWAAERWLSPHCLG</sequence>
<dbReference type="Pfam" id="PF09335">
    <property type="entry name" value="VTT_dom"/>
    <property type="match status" value="1"/>
</dbReference>
<dbReference type="Proteomes" id="UP000019113">
    <property type="component" value="Unassembled WGS sequence"/>
</dbReference>
<proteinExistence type="predicted"/>
<dbReference type="EMBL" id="AVBC01000033">
    <property type="protein sequence ID" value="ERL51248.1"/>
    <property type="molecule type" value="Genomic_DNA"/>
</dbReference>
<keyword evidence="1" id="KW-0472">Membrane</keyword>
<reference evidence="3 4" key="1">
    <citation type="submission" date="2013-08" db="EMBL/GenBank/DDBJ databases">
        <title>draft genome of Halomonas huanghegensis, strain BJGMM-B45T.</title>
        <authorList>
            <person name="Miao C."/>
            <person name="Wan Y."/>
            <person name="Jin W."/>
        </authorList>
    </citation>
    <scope>NUCLEOTIDE SEQUENCE [LARGE SCALE GENOMIC DNA]</scope>
    <source>
        <strain evidence="3 4">BJGMM-B45</strain>
    </source>
</reference>